<dbReference type="Gene3D" id="3.40.30.10">
    <property type="entry name" value="Glutaredoxin"/>
    <property type="match status" value="1"/>
</dbReference>
<dbReference type="OrthoDB" id="8779161at2"/>
<organism evidence="1 2">
    <name type="scientific">Propioniciclava flava</name>
    <dbReference type="NCBI Taxonomy" id="2072026"/>
    <lineage>
        <taxon>Bacteria</taxon>
        <taxon>Bacillati</taxon>
        <taxon>Actinomycetota</taxon>
        <taxon>Actinomycetes</taxon>
        <taxon>Propionibacteriales</taxon>
        <taxon>Propionibacteriaceae</taxon>
        <taxon>Propioniciclava</taxon>
    </lineage>
</organism>
<dbReference type="Proteomes" id="UP000290624">
    <property type="component" value="Unassembled WGS sequence"/>
</dbReference>
<sequence length="107" mass="11718">MVVVNTTNNTWARVGHQTDRAASPMVTVVTAEACHLCEDAHTELLNRATQGQLLLDQVDAESPQGQKLLHQHRPAMFPLVLLDGAFLSAGRLPRRKLDRALAARKAS</sequence>
<dbReference type="InterPro" id="IPR036249">
    <property type="entry name" value="Thioredoxin-like_sf"/>
</dbReference>
<protein>
    <submittedName>
        <fullName evidence="1">Glutaredoxin</fullName>
    </submittedName>
</protein>
<name>A0A4Q2EG63_9ACTN</name>
<dbReference type="EMBL" id="PPCV01000008">
    <property type="protein sequence ID" value="RXW31542.1"/>
    <property type="molecule type" value="Genomic_DNA"/>
</dbReference>
<comment type="caution">
    <text evidence="1">The sequence shown here is derived from an EMBL/GenBank/DDBJ whole genome shotgun (WGS) entry which is preliminary data.</text>
</comment>
<keyword evidence="2" id="KW-1185">Reference proteome</keyword>
<dbReference type="SUPFAM" id="SSF52833">
    <property type="entry name" value="Thioredoxin-like"/>
    <property type="match status" value="1"/>
</dbReference>
<proteinExistence type="predicted"/>
<gene>
    <name evidence="1" type="ORF">C1706_11770</name>
</gene>
<evidence type="ECO:0000313" key="2">
    <source>
        <dbReference type="Proteomes" id="UP000290624"/>
    </source>
</evidence>
<dbReference type="AlphaFoldDB" id="A0A4Q2EG63"/>
<reference evidence="1 2" key="1">
    <citation type="submission" date="2018-01" db="EMBL/GenBank/DDBJ databases">
        <title>Lactibacter flavus gen. nov., sp. nov., a novel bacterium of the family Propionibacteriaceae isolated from raw milk and dairy products.</title>
        <authorList>
            <person name="Wenning M."/>
            <person name="Breitenwieser F."/>
            <person name="Huptas C."/>
            <person name="von Neubeck M."/>
            <person name="Busse H.-J."/>
            <person name="Scherer S."/>
        </authorList>
    </citation>
    <scope>NUCLEOTIDE SEQUENCE [LARGE SCALE GENOMIC DNA]</scope>
    <source>
        <strain evidence="1 2">VG341</strain>
    </source>
</reference>
<evidence type="ECO:0000313" key="1">
    <source>
        <dbReference type="EMBL" id="RXW31542.1"/>
    </source>
</evidence>
<accession>A0A4Q2EG63</accession>